<dbReference type="Pfam" id="PF00119">
    <property type="entry name" value="ATP-synt_A"/>
    <property type="match status" value="1"/>
</dbReference>
<dbReference type="PROSITE" id="PS00449">
    <property type="entry name" value="ATPASE_A"/>
    <property type="match status" value="1"/>
</dbReference>
<evidence type="ECO:0000256" key="6">
    <source>
        <dbReference type="ARBA" id="ARBA00022781"/>
    </source>
</evidence>
<keyword evidence="10 11" id="KW-0066">ATP synthesis</keyword>
<dbReference type="Gene3D" id="1.20.120.220">
    <property type="entry name" value="ATP synthase, F0 complex, subunit A"/>
    <property type="match status" value="1"/>
</dbReference>
<dbReference type="HAMAP" id="MF_01393">
    <property type="entry name" value="ATP_synth_a_bact"/>
    <property type="match status" value="1"/>
</dbReference>
<evidence type="ECO:0000256" key="2">
    <source>
        <dbReference type="ARBA" id="ARBA00006810"/>
    </source>
</evidence>
<dbReference type="PRINTS" id="PR00123">
    <property type="entry name" value="ATPASEA"/>
</dbReference>
<dbReference type="AlphaFoldDB" id="A0A0W0S7R0"/>
<keyword evidence="9 11" id="KW-0472">Membrane</keyword>
<feature type="transmembrane region" description="Helical" evidence="11">
    <location>
        <begin position="64"/>
        <end position="88"/>
    </location>
</feature>
<keyword evidence="3 11" id="KW-0813">Transport</keyword>
<feature type="transmembrane region" description="Helical" evidence="11">
    <location>
        <begin position="186"/>
        <end position="205"/>
    </location>
</feature>
<dbReference type="InterPro" id="IPR035908">
    <property type="entry name" value="F0_ATP_A_sf"/>
</dbReference>
<comment type="function">
    <text evidence="11 12">Key component of the proton channel; it plays a direct role in the translocation of protons across the membrane.</text>
</comment>
<dbReference type="NCBIfam" id="TIGR01131">
    <property type="entry name" value="ATP_synt_6_or_A"/>
    <property type="match status" value="1"/>
</dbReference>
<dbReference type="PANTHER" id="PTHR42823:SF3">
    <property type="entry name" value="ATP SYNTHASE SUBUNIT A, CHLOROPLASTIC"/>
    <property type="match status" value="1"/>
</dbReference>
<protein>
    <recommendedName>
        <fullName evidence="11 12">ATP synthase subunit a</fullName>
    </recommendedName>
    <alternativeName>
        <fullName evidence="11">ATP synthase F0 sector subunit a</fullName>
    </alternativeName>
    <alternativeName>
        <fullName evidence="11">F-ATPase subunit 6</fullName>
    </alternativeName>
</protein>
<evidence type="ECO:0000256" key="1">
    <source>
        <dbReference type="ARBA" id="ARBA00004141"/>
    </source>
</evidence>
<dbReference type="GO" id="GO:0045259">
    <property type="term" value="C:proton-transporting ATP synthase complex"/>
    <property type="evidence" value="ECO:0007669"/>
    <property type="project" value="UniProtKB-KW"/>
</dbReference>
<accession>A0A0W0S7R0</accession>
<feature type="transmembrane region" description="Helical" evidence="11">
    <location>
        <begin position="161"/>
        <end position="180"/>
    </location>
</feature>
<evidence type="ECO:0000256" key="9">
    <source>
        <dbReference type="ARBA" id="ARBA00023136"/>
    </source>
</evidence>
<sequence length="219" mass="24578">MESRLMLTQSILTSWLIILILLIWAWLSGRKLKERPSSYQVVTEGIYLAMYDAVNEVLPEHVELIFPFVATLWLFIGLSNLIGVIPGLSSPTADLSVTSSLAIVTFFSVHWFGIRVEGIKNYLRHYILPSPLLLPFHLISELSRTLALAVRLFGNMMSLQLTAMIVLMVAGLLAPVPILMLHLLEAVIQAYIFGMLALIYIASGIQSQVTRREKEYLHG</sequence>
<keyword evidence="7 11" id="KW-1133">Transmembrane helix</keyword>
<evidence type="ECO:0000313" key="14">
    <source>
        <dbReference type="Proteomes" id="UP000054921"/>
    </source>
</evidence>
<gene>
    <name evidence="11" type="primary">atpB</name>
    <name evidence="13" type="ORF">Lche_1559</name>
</gene>
<dbReference type="EMBL" id="LNXW01000013">
    <property type="protein sequence ID" value="KTC79539.1"/>
    <property type="molecule type" value="Genomic_DNA"/>
</dbReference>
<evidence type="ECO:0000256" key="4">
    <source>
        <dbReference type="ARBA" id="ARBA00022547"/>
    </source>
</evidence>
<dbReference type="GO" id="GO:0046933">
    <property type="term" value="F:proton-transporting ATP synthase activity, rotational mechanism"/>
    <property type="evidence" value="ECO:0007669"/>
    <property type="project" value="UniProtKB-UniRule"/>
</dbReference>
<dbReference type="STRING" id="28084.Lche_1559"/>
<dbReference type="PATRIC" id="fig|28084.5.peg.1692"/>
<keyword evidence="4 11" id="KW-0138">CF(0)</keyword>
<dbReference type="CDD" id="cd00310">
    <property type="entry name" value="ATP-synt_Fo_a_6"/>
    <property type="match status" value="1"/>
</dbReference>
<dbReference type="InterPro" id="IPR023011">
    <property type="entry name" value="ATP_synth_F0_asu_AS"/>
</dbReference>
<dbReference type="RefSeq" id="WP_082631437.1">
    <property type="nucleotide sequence ID" value="NZ_LNXW01000013.1"/>
</dbReference>
<keyword evidence="8 11" id="KW-0406">Ion transport</keyword>
<feature type="transmembrane region" description="Helical" evidence="11">
    <location>
        <begin position="7"/>
        <end position="27"/>
    </location>
</feature>
<name>A0A0W0S7R0_9GAMM</name>
<dbReference type="NCBIfam" id="NF009954">
    <property type="entry name" value="PRK13420.1"/>
    <property type="match status" value="1"/>
</dbReference>
<keyword evidence="6 11" id="KW-0375">Hydrogen ion transport</keyword>
<dbReference type="PANTHER" id="PTHR42823">
    <property type="entry name" value="ATP SYNTHASE SUBUNIT A, CHLOROPLASTIC"/>
    <property type="match status" value="1"/>
</dbReference>
<dbReference type="OrthoDB" id="9789241at2"/>
<comment type="caution">
    <text evidence="13">The sequence shown here is derived from an EMBL/GenBank/DDBJ whole genome shotgun (WGS) entry which is preliminary data.</text>
</comment>
<organism evidence="13 14">
    <name type="scientific">Legionella cherrii</name>
    <dbReference type="NCBI Taxonomy" id="28084"/>
    <lineage>
        <taxon>Bacteria</taxon>
        <taxon>Pseudomonadati</taxon>
        <taxon>Pseudomonadota</taxon>
        <taxon>Gammaproteobacteria</taxon>
        <taxon>Legionellales</taxon>
        <taxon>Legionellaceae</taxon>
        <taxon>Legionella</taxon>
    </lineage>
</organism>
<keyword evidence="11" id="KW-1003">Cell membrane</keyword>
<dbReference type="GO" id="GO:0042777">
    <property type="term" value="P:proton motive force-driven plasma membrane ATP synthesis"/>
    <property type="evidence" value="ECO:0007669"/>
    <property type="project" value="TreeGrafter"/>
</dbReference>
<dbReference type="SUPFAM" id="SSF81336">
    <property type="entry name" value="F1F0 ATP synthase subunit A"/>
    <property type="match status" value="1"/>
</dbReference>
<dbReference type="InterPro" id="IPR045082">
    <property type="entry name" value="ATP_syn_F0_a_bact/chloroplast"/>
</dbReference>
<dbReference type="InterPro" id="IPR000568">
    <property type="entry name" value="ATP_synth_F0_asu"/>
</dbReference>
<comment type="similarity">
    <text evidence="2 11 12">Belongs to the ATPase A chain family.</text>
</comment>
<keyword evidence="5 11" id="KW-0812">Transmembrane</keyword>
<evidence type="ECO:0000256" key="11">
    <source>
        <dbReference type="HAMAP-Rule" id="MF_01393"/>
    </source>
</evidence>
<feature type="transmembrane region" description="Helical" evidence="11">
    <location>
        <begin position="95"/>
        <end position="114"/>
    </location>
</feature>
<dbReference type="Proteomes" id="UP000054921">
    <property type="component" value="Unassembled WGS sequence"/>
</dbReference>
<evidence type="ECO:0000313" key="13">
    <source>
        <dbReference type="EMBL" id="KTC79539.1"/>
    </source>
</evidence>
<evidence type="ECO:0000256" key="8">
    <source>
        <dbReference type="ARBA" id="ARBA00023065"/>
    </source>
</evidence>
<proteinExistence type="inferred from homology"/>
<evidence type="ECO:0000256" key="12">
    <source>
        <dbReference type="RuleBase" id="RU000483"/>
    </source>
</evidence>
<comment type="subcellular location">
    <subcellularLocation>
        <location evidence="11 12">Cell membrane</location>
        <topology evidence="11 12">Multi-pass membrane protein</topology>
    </subcellularLocation>
    <subcellularLocation>
        <location evidence="1">Membrane</location>
        <topology evidence="1">Multi-pass membrane protein</topology>
    </subcellularLocation>
</comment>
<evidence type="ECO:0000256" key="3">
    <source>
        <dbReference type="ARBA" id="ARBA00022448"/>
    </source>
</evidence>
<evidence type="ECO:0000256" key="7">
    <source>
        <dbReference type="ARBA" id="ARBA00022989"/>
    </source>
</evidence>
<evidence type="ECO:0000256" key="5">
    <source>
        <dbReference type="ARBA" id="ARBA00022692"/>
    </source>
</evidence>
<dbReference type="GO" id="GO:0005886">
    <property type="term" value="C:plasma membrane"/>
    <property type="evidence" value="ECO:0007669"/>
    <property type="project" value="UniProtKB-SubCell"/>
</dbReference>
<reference evidence="13 14" key="1">
    <citation type="submission" date="2015-11" db="EMBL/GenBank/DDBJ databases">
        <title>Genomic analysis of 38 Legionella species identifies large and diverse effector repertoires.</title>
        <authorList>
            <person name="Burstein D."/>
            <person name="Amaro F."/>
            <person name="Zusman T."/>
            <person name="Lifshitz Z."/>
            <person name="Cohen O."/>
            <person name="Gilbert J.A."/>
            <person name="Pupko T."/>
            <person name="Shuman H.A."/>
            <person name="Segal G."/>
        </authorList>
    </citation>
    <scope>NUCLEOTIDE SEQUENCE [LARGE SCALE GENOMIC DNA]</scope>
    <source>
        <strain evidence="13 14">ORW</strain>
    </source>
</reference>
<evidence type="ECO:0000256" key="10">
    <source>
        <dbReference type="ARBA" id="ARBA00023310"/>
    </source>
</evidence>